<accession>A0ABU7BZ65</accession>
<sequence>MLIGPAKNPSSTVKVDLQEKEEKTWPYFREQFNYKYKKGNNFVLQCKLSLQLCKLSAVKNSTSSQCKHLEVSEKKIWSLVRNYAHFSWTVVQEMLMFLY</sequence>
<protein>
    <submittedName>
        <fullName evidence="1">Uncharacterized protein</fullName>
    </submittedName>
</protein>
<organism evidence="1 2">
    <name type="scientific">Ataeniobius toweri</name>
    <dbReference type="NCBI Taxonomy" id="208326"/>
    <lineage>
        <taxon>Eukaryota</taxon>
        <taxon>Metazoa</taxon>
        <taxon>Chordata</taxon>
        <taxon>Craniata</taxon>
        <taxon>Vertebrata</taxon>
        <taxon>Euteleostomi</taxon>
        <taxon>Actinopterygii</taxon>
        <taxon>Neopterygii</taxon>
        <taxon>Teleostei</taxon>
        <taxon>Neoteleostei</taxon>
        <taxon>Acanthomorphata</taxon>
        <taxon>Ovalentaria</taxon>
        <taxon>Atherinomorphae</taxon>
        <taxon>Cyprinodontiformes</taxon>
        <taxon>Goodeidae</taxon>
        <taxon>Ataeniobius</taxon>
    </lineage>
</organism>
<keyword evidence="2" id="KW-1185">Reference proteome</keyword>
<dbReference type="Proteomes" id="UP001345963">
    <property type="component" value="Unassembled WGS sequence"/>
</dbReference>
<proteinExistence type="predicted"/>
<name>A0ABU7BZ65_9TELE</name>
<evidence type="ECO:0000313" key="2">
    <source>
        <dbReference type="Proteomes" id="UP001345963"/>
    </source>
</evidence>
<gene>
    <name evidence="1" type="ORF">ATANTOWER_017431</name>
</gene>
<reference evidence="1 2" key="1">
    <citation type="submission" date="2021-07" db="EMBL/GenBank/DDBJ databases">
        <authorList>
            <person name="Palmer J.M."/>
        </authorList>
    </citation>
    <scope>NUCLEOTIDE SEQUENCE [LARGE SCALE GENOMIC DNA]</scope>
    <source>
        <strain evidence="1 2">AT_MEX2019</strain>
        <tissue evidence="1">Muscle</tissue>
    </source>
</reference>
<comment type="caution">
    <text evidence="1">The sequence shown here is derived from an EMBL/GenBank/DDBJ whole genome shotgun (WGS) entry which is preliminary data.</text>
</comment>
<dbReference type="EMBL" id="JAHUTI010072445">
    <property type="protein sequence ID" value="MED6255951.1"/>
    <property type="molecule type" value="Genomic_DNA"/>
</dbReference>
<evidence type="ECO:0000313" key="1">
    <source>
        <dbReference type="EMBL" id="MED6255951.1"/>
    </source>
</evidence>